<keyword evidence="1" id="KW-1185">Reference proteome</keyword>
<evidence type="ECO:0000313" key="1">
    <source>
        <dbReference type="Proteomes" id="UP000887540"/>
    </source>
</evidence>
<protein>
    <submittedName>
        <fullName evidence="2">Uncharacterized protein</fullName>
    </submittedName>
</protein>
<dbReference type="AlphaFoldDB" id="A0A914CS45"/>
<evidence type="ECO:0000313" key="2">
    <source>
        <dbReference type="WBParaSite" id="ACRNAN_scaffold13602.g12995.t1"/>
    </source>
</evidence>
<sequence length="73" mass="8006">MSVNIDSSLMSVNLREYLESKACATPHRSLKSLKAALLKAGKEIPVTMLRDIVGKVPERLKACIKAKGGYFDI</sequence>
<proteinExistence type="predicted"/>
<name>A0A914CS45_9BILA</name>
<dbReference type="Gene3D" id="3.30.420.10">
    <property type="entry name" value="Ribonuclease H-like superfamily/Ribonuclease H"/>
    <property type="match status" value="1"/>
</dbReference>
<organism evidence="1 2">
    <name type="scientific">Acrobeloides nanus</name>
    <dbReference type="NCBI Taxonomy" id="290746"/>
    <lineage>
        <taxon>Eukaryota</taxon>
        <taxon>Metazoa</taxon>
        <taxon>Ecdysozoa</taxon>
        <taxon>Nematoda</taxon>
        <taxon>Chromadorea</taxon>
        <taxon>Rhabditida</taxon>
        <taxon>Tylenchina</taxon>
        <taxon>Cephalobomorpha</taxon>
        <taxon>Cephaloboidea</taxon>
        <taxon>Cephalobidae</taxon>
        <taxon>Acrobeloides</taxon>
    </lineage>
</organism>
<accession>A0A914CS45</accession>
<dbReference type="GO" id="GO:0003676">
    <property type="term" value="F:nucleic acid binding"/>
    <property type="evidence" value="ECO:0007669"/>
    <property type="project" value="InterPro"/>
</dbReference>
<dbReference type="Proteomes" id="UP000887540">
    <property type="component" value="Unplaced"/>
</dbReference>
<dbReference type="WBParaSite" id="ACRNAN_scaffold13602.g12995.t1">
    <property type="protein sequence ID" value="ACRNAN_scaffold13602.g12995.t1"/>
    <property type="gene ID" value="ACRNAN_scaffold13602.g12995"/>
</dbReference>
<reference evidence="2" key="1">
    <citation type="submission" date="2022-11" db="UniProtKB">
        <authorList>
            <consortium name="WormBaseParasite"/>
        </authorList>
    </citation>
    <scope>IDENTIFICATION</scope>
</reference>
<dbReference type="InterPro" id="IPR036397">
    <property type="entry name" value="RNaseH_sf"/>
</dbReference>